<reference evidence="1 2" key="1">
    <citation type="submission" date="2019-12" db="EMBL/GenBank/DDBJ databases">
        <title>Neisseriaceae gen. nov. sp. Genome sequencing and assembly.</title>
        <authorList>
            <person name="Liu Z."/>
            <person name="Li A."/>
        </authorList>
    </citation>
    <scope>NUCLEOTIDE SEQUENCE [LARGE SCALE GENOMIC DNA]</scope>
    <source>
        <strain evidence="1 2">B2N2-7</strain>
    </source>
</reference>
<sequence>MTNTQVKSNSHFIHGTHKLVEAIRWLDGEGYAVLSIRHNEACPAKPTLVIQPERRLKRLVLSGKATYFGAGSQPLLGRFREGQFHTPNGLRVVWIEQEAA</sequence>
<dbReference type="AlphaFoldDB" id="A0A845BJ13"/>
<evidence type="ECO:0000313" key="1">
    <source>
        <dbReference type="EMBL" id="MXR36737.1"/>
    </source>
</evidence>
<comment type="caution">
    <text evidence="1">The sequence shown here is derived from an EMBL/GenBank/DDBJ whole genome shotgun (WGS) entry which is preliminary data.</text>
</comment>
<proteinExistence type="predicted"/>
<dbReference type="EMBL" id="WSSB01000005">
    <property type="protein sequence ID" value="MXR36737.1"/>
    <property type="molecule type" value="Genomic_DNA"/>
</dbReference>
<dbReference type="RefSeq" id="WP_160795931.1">
    <property type="nucleotide sequence ID" value="NZ_WSSB01000005.1"/>
</dbReference>
<keyword evidence="2" id="KW-1185">Reference proteome</keyword>
<dbReference type="Proteomes" id="UP000467214">
    <property type="component" value="Unassembled WGS sequence"/>
</dbReference>
<organism evidence="1 2">
    <name type="scientific">Craterilacuibacter sinensis</name>
    <dbReference type="NCBI Taxonomy" id="2686017"/>
    <lineage>
        <taxon>Bacteria</taxon>
        <taxon>Pseudomonadati</taxon>
        <taxon>Pseudomonadota</taxon>
        <taxon>Betaproteobacteria</taxon>
        <taxon>Neisseriales</taxon>
        <taxon>Neisseriaceae</taxon>
        <taxon>Craterilacuibacter</taxon>
    </lineage>
</organism>
<name>A0A845BJ13_9NEIS</name>
<evidence type="ECO:0000313" key="2">
    <source>
        <dbReference type="Proteomes" id="UP000467214"/>
    </source>
</evidence>
<gene>
    <name evidence="1" type="ORF">GQF02_07120</name>
</gene>
<protein>
    <submittedName>
        <fullName evidence="1">Uncharacterized protein</fullName>
    </submittedName>
</protein>
<accession>A0A845BJ13</accession>